<gene>
    <name evidence="1" type="ORF">ALC62_02588</name>
</gene>
<dbReference type="AlphaFoldDB" id="A0A195D298"/>
<protein>
    <submittedName>
        <fullName evidence="1">Uncharacterized protein</fullName>
    </submittedName>
</protein>
<proteinExistence type="predicted"/>
<reference evidence="1 2" key="1">
    <citation type="submission" date="2016-03" db="EMBL/GenBank/DDBJ databases">
        <title>Cyphomyrmex costatus WGS genome.</title>
        <authorList>
            <person name="Nygaard S."/>
            <person name="Hu H."/>
            <person name="Boomsma J."/>
            <person name="Zhang G."/>
        </authorList>
    </citation>
    <scope>NUCLEOTIDE SEQUENCE [LARGE SCALE GENOMIC DNA]</scope>
    <source>
        <strain evidence="1">MS0001</strain>
        <tissue evidence="1">Whole body</tissue>
    </source>
</reference>
<accession>A0A195D298</accession>
<name>A0A195D298_9HYME</name>
<sequence>TYVVGSSRKITGGLFTSSSAIVSLFLSPPESLSVTVSRVLVNLSVLKISSI</sequence>
<feature type="non-terminal residue" evidence="1">
    <location>
        <position position="1"/>
    </location>
</feature>
<evidence type="ECO:0000313" key="2">
    <source>
        <dbReference type="Proteomes" id="UP000078542"/>
    </source>
</evidence>
<dbReference type="AntiFam" id="ANF00062">
    <property type="entry name" value="Shadow ORF (opposite ABC transporter protein)"/>
</dbReference>
<dbReference type="Proteomes" id="UP000078542">
    <property type="component" value="Unassembled WGS sequence"/>
</dbReference>
<organism evidence="1 2">
    <name type="scientific">Cyphomyrmex costatus</name>
    <dbReference type="NCBI Taxonomy" id="456900"/>
    <lineage>
        <taxon>Eukaryota</taxon>
        <taxon>Metazoa</taxon>
        <taxon>Ecdysozoa</taxon>
        <taxon>Arthropoda</taxon>
        <taxon>Hexapoda</taxon>
        <taxon>Insecta</taxon>
        <taxon>Pterygota</taxon>
        <taxon>Neoptera</taxon>
        <taxon>Endopterygota</taxon>
        <taxon>Hymenoptera</taxon>
        <taxon>Apocrita</taxon>
        <taxon>Aculeata</taxon>
        <taxon>Formicoidea</taxon>
        <taxon>Formicidae</taxon>
        <taxon>Myrmicinae</taxon>
        <taxon>Cyphomyrmex</taxon>
    </lineage>
</organism>
<evidence type="ECO:0000313" key="1">
    <source>
        <dbReference type="EMBL" id="KYN06509.1"/>
    </source>
</evidence>
<dbReference type="EMBL" id="KQ977004">
    <property type="protein sequence ID" value="KYN06509.1"/>
    <property type="molecule type" value="Genomic_DNA"/>
</dbReference>
<keyword evidence="2" id="KW-1185">Reference proteome</keyword>